<dbReference type="HOGENOM" id="CLU_933485_0_0_12"/>
<feature type="compositionally biased region" description="Basic and acidic residues" evidence="1">
    <location>
        <begin position="14"/>
        <end position="23"/>
    </location>
</feature>
<dbReference type="EMBL" id="CP006939">
    <property type="protein sequence ID" value="AHC13790.1"/>
    <property type="molecule type" value="Genomic_DNA"/>
</dbReference>
<evidence type="ECO:0000313" key="2">
    <source>
        <dbReference type="EMBL" id="AHC13790.1"/>
    </source>
</evidence>
<dbReference type="RefSeq" id="WP_024266723.1">
    <property type="nucleotide sequence ID" value="NC_023035.1"/>
</dbReference>
<feature type="region of interest" description="Disordered" evidence="1">
    <location>
        <begin position="1"/>
        <end position="23"/>
    </location>
</feature>
<organism evidence="2 3">
    <name type="scientific">Salinispira pacifica</name>
    <dbReference type="NCBI Taxonomy" id="1307761"/>
    <lineage>
        <taxon>Bacteria</taxon>
        <taxon>Pseudomonadati</taxon>
        <taxon>Spirochaetota</taxon>
        <taxon>Spirochaetia</taxon>
        <taxon>Spirochaetales</taxon>
        <taxon>Spirochaetaceae</taxon>
        <taxon>Salinispira</taxon>
    </lineage>
</organism>
<dbReference type="STRING" id="1307761.L21SP2_0354"/>
<evidence type="ECO:0000256" key="1">
    <source>
        <dbReference type="SAM" id="MobiDB-lite"/>
    </source>
</evidence>
<feature type="compositionally biased region" description="Polar residues" evidence="1">
    <location>
        <begin position="1"/>
        <end position="13"/>
    </location>
</feature>
<sequence length="298" mass="33795">MSASVFANLQTPDQRVESPRPEREVTANMQGRAEMREGAFQALFIGGNISQLSDSSGKLPFSGGIQSRLISSRQGKQRNIEYQVESAFALESAVSRGLRQTLKLADAECQIAGRIVNDYVLIEDMAELVMDCYVQHPWIREGYEIERYIPQMLEIWNDIKADEIIDLRSGNSDGSSRAFRFRPLDLTFDENGEALLLFPGMSWILNRGPSGLVLELIHGRRQKIDLPSGALITRRRRDQYALSFLPTGEYRKPTLDGLNGLLEHYSLRLKPNLRSSDDFKPMSRKAQGHISHPFVIYY</sequence>
<protein>
    <submittedName>
        <fullName evidence="2">Uncharacterized protein</fullName>
    </submittedName>
</protein>
<dbReference type="Proteomes" id="UP000018680">
    <property type="component" value="Chromosome"/>
</dbReference>
<keyword evidence="3" id="KW-1185">Reference proteome</keyword>
<accession>V5WDU3</accession>
<gene>
    <name evidence="2" type="ORF">L21SP2_0354</name>
</gene>
<reference evidence="2 3" key="1">
    <citation type="journal article" date="2015" name="Stand. Genomic Sci.">
        <title>Complete genome sequence and description of Salinispira pacifica gen. nov., sp. nov., a novel spirochaete isolated form a hypersaline microbial mat.</title>
        <authorList>
            <person name="Ben Hania W."/>
            <person name="Joseph M."/>
            <person name="Schumann P."/>
            <person name="Bunk B."/>
            <person name="Fiebig A."/>
            <person name="Sproer C."/>
            <person name="Klenk H.P."/>
            <person name="Fardeau M.L."/>
            <person name="Spring S."/>
        </authorList>
    </citation>
    <scope>NUCLEOTIDE SEQUENCE [LARGE SCALE GENOMIC DNA]</scope>
    <source>
        <strain evidence="2 3">L21-RPul-D2</strain>
    </source>
</reference>
<proteinExistence type="predicted"/>
<evidence type="ECO:0000313" key="3">
    <source>
        <dbReference type="Proteomes" id="UP000018680"/>
    </source>
</evidence>
<name>V5WDU3_9SPIO</name>
<dbReference type="AlphaFoldDB" id="V5WDU3"/>
<dbReference type="KEGG" id="slr:L21SP2_0354"/>